<evidence type="ECO:0000256" key="2">
    <source>
        <dbReference type="ARBA" id="ARBA00022771"/>
    </source>
</evidence>
<evidence type="ECO:0000313" key="6">
    <source>
        <dbReference type="EMBL" id="KAL3694879.1"/>
    </source>
</evidence>
<keyword evidence="3" id="KW-0862">Zinc</keyword>
<dbReference type="EMBL" id="JBJQOH010000003">
    <property type="protein sequence ID" value="KAL3694879.1"/>
    <property type="molecule type" value="Genomic_DNA"/>
</dbReference>
<evidence type="ECO:0000313" key="7">
    <source>
        <dbReference type="Proteomes" id="UP001633002"/>
    </source>
</evidence>
<dbReference type="Gene3D" id="2.20.25.240">
    <property type="match status" value="1"/>
</dbReference>
<comment type="caution">
    <text evidence="6">The sequence shown here is derived from an EMBL/GenBank/DDBJ whole genome shotgun (WGS) entry which is preliminary data.</text>
</comment>
<feature type="domain" description="FLYWCH-type" evidence="5">
    <location>
        <begin position="7"/>
        <end position="65"/>
    </location>
</feature>
<keyword evidence="2" id="KW-0863">Zinc-finger</keyword>
<evidence type="ECO:0000256" key="3">
    <source>
        <dbReference type="ARBA" id="ARBA00022833"/>
    </source>
</evidence>
<dbReference type="Proteomes" id="UP001633002">
    <property type="component" value="Unassembled WGS sequence"/>
</dbReference>
<evidence type="ECO:0000259" key="5">
    <source>
        <dbReference type="Pfam" id="PF04500"/>
    </source>
</evidence>
<keyword evidence="1" id="KW-0479">Metal-binding</keyword>
<evidence type="ECO:0000256" key="4">
    <source>
        <dbReference type="SAM" id="MobiDB-lite"/>
    </source>
</evidence>
<protein>
    <recommendedName>
        <fullName evidence="5">FLYWCH-type domain-containing protein</fullName>
    </recommendedName>
</protein>
<organism evidence="6 7">
    <name type="scientific">Riccia sorocarpa</name>
    <dbReference type="NCBI Taxonomy" id="122646"/>
    <lineage>
        <taxon>Eukaryota</taxon>
        <taxon>Viridiplantae</taxon>
        <taxon>Streptophyta</taxon>
        <taxon>Embryophyta</taxon>
        <taxon>Marchantiophyta</taxon>
        <taxon>Marchantiopsida</taxon>
        <taxon>Marchantiidae</taxon>
        <taxon>Marchantiales</taxon>
        <taxon>Ricciaceae</taxon>
        <taxon>Riccia</taxon>
    </lineage>
</organism>
<sequence length="209" mass="23903">MDRVIRIQTSRGRDGVFYVGYLYRFDRQAASENLQWRCLRDDCYGRLRTDVNYNHPTVFGNPHAHPSNAEVGIIRNTLSRMRERAAMENTSIPQIYLEEINRLSGSASASGIDTSLYRARRRRLPPLPRTRPEIVIPQSLQSTPSGENFVLLQLQNNDIIVFDFVRPTGAKEDCSVYKSKPSFGCSDSKIHKRRDGDPRVLDSSWAQLS</sequence>
<dbReference type="InterPro" id="IPR007588">
    <property type="entry name" value="Znf_FLYWCH"/>
</dbReference>
<accession>A0ABD3HZX6</accession>
<dbReference type="Pfam" id="PF04500">
    <property type="entry name" value="FLYWCH"/>
    <property type="match status" value="1"/>
</dbReference>
<reference evidence="6 7" key="1">
    <citation type="submission" date="2024-09" db="EMBL/GenBank/DDBJ databases">
        <title>Chromosome-scale assembly of Riccia sorocarpa.</title>
        <authorList>
            <person name="Paukszto L."/>
        </authorList>
    </citation>
    <scope>NUCLEOTIDE SEQUENCE [LARGE SCALE GENOMIC DNA]</scope>
    <source>
        <strain evidence="6">LP-2024</strain>
        <tissue evidence="6">Aerial parts of the thallus</tissue>
    </source>
</reference>
<feature type="region of interest" description="Disordered" evidence="4">
    <location>
        <begin position="187"/>
        <end position="209"/>
    </location>
</feature>
<dbReference type="GO" id="GO:0008270">
    <property type="term" value="F:zinc ion binding"/>
    <property type="evidence" value="ECO:0007669"/>
    <property type="project" value="UniProtKB-KW"/>
</dbReference>
<name>A0ABD3HZX6_9MARC</name>
<dbReference type="AlphaFoldDB" id="A0ABD3HZX6"/>
<evidence type="ECO:0000256" key="1">
    <source>
        <dbReference type="ARBA" id="ARBA00022723"/>
    </source>
</evidence>
<keyword evidence="7" id="KW-1185">Reference proteome</keyword>
<proteinExistence type="predicted"/>
<gene>
    <name evidence="6" type="ORF">R1sor_008530</name>
</gene>